<dbReference type="SMART" id="SM01120">
    <property type="entry name" value="Dak2"/>
    <property type="match status" value="1"/>
</dbReference>
<comment type="catalytic activity">
    <reaction evidence="10">
        <text>dihydroxyacetone + ATP = dihydroxyacetone phosphate + ADP + H(+)</text>
        <dbReference type="Rhea" id="RHEA:15773"/>
        <dbReference type="ChEBI" id="CHEBI:15378"/>
        <dbReference type="ChEBI" id="CHEBI:16016"/>
        <dbReference type="ChEBI" id="CHEBI:30616"/>
        <dbReference type="ChEBI" id="CHEBI:57642"/>
        <dbReference type="ChEBI" id="CHEBI:456216"/>
        <dbReference type="EC" id="2.7.1.29"/>
    </reaction>
</comment>
<feature type="active site" description="Tele-hemiaminal-histidine intermediate" evidence="11">
    <location>
        <position position="220"/>
    </location>
</feature>
<dbReference type="Pfam" id="PF02733">
    <property type="entry name" value="Dak1"/>
    <property type="match status" value="1"/>
</dbReference>
<name>A0A068SFE2_9FUNG</name>
<gene>
    <name evidence="15" type="ORF">LCOR_10790.1</name>
</gene>
<evidence type="ECO:0000256" key="8">
    <source>
        <dbReference type="ARBA" id="ARBA00022840"/>
    </source>
</evidence>
<evidence type="ECO:0000256" key="12">
    <source>
        <dbReference type="PIRSR" id="PIRSR612734-2"/>
    </source>
</evidence>
<dbReference type="PROSITE" id="PS51480">
    <property type="entry name" value="DHAL"/>
    <property type="match status" value="1"/>
</dbReference>
<evidence type="ECO:0000256" key="2">
    <source>
        <dbReference type="ARBA" id="ARBA00004778"/>
    </source>
</evidence>
<evidence type="ECO:0000256" key="6">
    <source>
        <dbReference type="ARBA" id="ARBA00022777"/>
    </source>
</evidence>
<dbReference type="AlphaFoldDB" id="A0A068SFE2"/>
<dbReference type="GO" id="GO:0050354">
    <property type="term" value="F:triokinase activity"/>
    <property type="evidence" value="ECO:0007669"/>
    <property type="project" value="UniProtKB-EC"/>
</dbReference>
<evidence type="ECO:0000313" key="15">
    <source>
        <dbReference type="EMBL" id="CDH59991.1"/>
    </source>
</evidence>
<dbReference type="PROSITE" id="PS51481">
    <property type="entry name" value="DHAK"/>
    <property type="match status" value="1"/>
</dbReference>
<dbReference type="InterPro" id="IPR036117">
    <property type="entry name" value="DhaL_dom_sf"/>
</dbReference>
<comment type="catalytic activity">
    <reaction evidence="9">
        <text>D-glyceraldehyde + ATP = D-glyceraldehyde 3-phosphate + ADP + H(+)</text>
        <dbReference type="Rhea" id="RHEA:13941"/>
        <dbReference type="ChEBI" id="CHEBI:15378"/>
        <dbReference type="ChEBI" id="CHEBI:17378"/>
        <dbReference type="ChEBI" id="CHEBI:30616"/>
        <dbReference type="ChEBI" id="CHEBI:59776"/>
        <dbReference type="ChEBI" id="CHEBI:456216"/>
        <dbReference type="EC" id="2.7.1.28"/>
    </reaction>
</comment>
<dbReference type="VEuPathDB" id="FungiDB:LCOR_10790.1"/>
<feature type="domain" description="DhaK" evidence="14">
    <location>
        <begin position="9"/>
        <end position="344"/>
    </location>
</feature>
<dbReference type="SUPFAM" id="SSF101473">
    <property type="entry name" value="DhaL-like"/>
    <property type="match status" value="1"/>
</dbReference>
<dbReference type="FunFam" id="3.30.1180.20:FF:000001">
    <property type="entry name" value="Dihydroxyacetone kinase 1"/>
    <property type="match status" value="1"/>
</dbReference>
<evidence type="ECO:0000259" key="13">
    <source>
        <dbReference type="PROSITE" id="PS51480"/>
    </source>
</evidence>
<keyword evidence="7" id="KW-0319">Glycerol metabolism</keyword>
<dbReference type="GO" id="GO:0005829">
    <property type="term" value="C:cytosol"/>
    <property type="evidence" value="ECO:0007669"/>
    <property type="project" value="TreeGrafter"/>
</dbReference>
<dbReference type="InterPro" id="IPR012734">
    <property type="entry name" value="DhaK_ATP"/>
</dbReference>
<comment type="pathway">
    <text evidence="2">Polyol metabolism; glycerol fermentation; glycerone phosphate from glycerol (oxidative route): step 2/2.</text>
</comment>
<dbReference type="Gene3D" id="1.25.40.340">
    <property type="match status" value="1"/>
</dbReference>
<accession>A0A068SFE2</accession>
<organism evidence="15 16">
    <name type="scientific">Lichtheimia corymbifera JMRC:FSU:9682</name>
    <dbReference type="NCBI Taxonomy" id="1263082"/>
    <lineage>
        <taxon>Eukaryota</taxon>
        <taxon>Fungi</taxon>
        <taxon>Fungi incertae sedis</taxon>
        <taxon>Mucoromycota</taxon>
        <taxon>Mucoromycotina</taxon>
        <taxon>Mucoromycetes</taxon>
        <taxon>Mucorales</taxon>
        <taxon>Lichtheimiaceae</taxon>
        <taxon>Lichtheimia</taxon>
    </lineage>
</organism>
<evidence type="ECO:0000256" key="1">
    <source>
        <dbReference type="ARBA" id="ARBA00003264"/>
    </source>
</evidence>
<dbReference type="GO" id="GO:0004371">
    <property type="term" value="F:glycerone kinase activity"/>
    <property type="evidence" value="ECO:0007669"/>
    <property type="project" value="UniProtKB-EC"/>
</dbReference>
<dbReference type="Pfam" id="PF02734">
    <property type="entry name" value="Dak2"/>
    <property type="match status" value="1"/>
</dbReference>
<comment type="caution">
    <text evidence="15">The sequence shown here is derived from an EMBL/GenBank/DDBJ whole genome shotgun (WGS) entry which is preliminary data.</text>
</comment>
<feature type="domain" description="DhaL" evidence="13">
    <location>
        <begin position="382"/>
        <end position="577"/>
    </location>
</feature>
<keyword evidence="4" id="KW-0808">Transferase</keyword>
<dbReference type="NCBIfam" id="TIGR02361">
    <property type="entry name" value="dak_ATP"/>
    <property type="match status" value="1"/>
</dbReference>
<evidence type="ECO:0000256" key="7">
    <source>
        <dbReference type="ARBA" id="ARBA00022798"/>
    </source>
</evidence>
<evidence type="ECO:0000256" key="4">
    <source>
        <dbReference type="ARBA" id="ARBA00022679"/>
    </source>
</evidence>
<feature type="binding site" evidence="12">
    <location>
        <begin position="57"/>
        <end position="60"/>
    </location>
    <ligand>
        <name>substrate</name>
    </ligand>
</feature>
<dbReference type="InterPro" id="IPR004007">
    <property type="entry name" value="DhaL_dom"/>
</dbReference>
<keyword evidence="16" id="KW-1185">Reference proteome</keyword>
<dbReference type="GO" id="GO:0005524">
    <property type="term" value="F:ATP binding"/>
    <property type="evidence" value="ECO:0007669"/>
    <property type="project" value="UniProtKB-KW"/>
</dbReference>
<evidence type="ECO:0000256" key="9">
    <source>
        <dbReference type="ARBA" id="ARBA00047974"/>
    </source>
</evidence>
<dbReference type="STRING" id="1263082.A0A068SFE2"/>
<proteinExistence type="inferred from homology"/>
<dbReference type="InterPro" id="IPR004006">
    <property type="entry name" value="DhaK_dom"/>
</dbReference>
<comment type="function">
    <text evidence="1">Catalyzes both the phosphorylation of dihydroxyacetone and of glyceraldehyde.</text>
</comment>
<evidence type="ECO:0000259" key="14">
    <source>
        <dbReference type="PROSITE" id="PS51481"/>
    </source>
</evidence>
<dbReference type="PANTHER" id="PTHR28629:SF4">
    <property type="entry name" value="TRIOKINASE_FMN CYCLASE"/>
    <property type="match status" value="1"/>
</dbReference>
<feature type="binding site" evidence="12">
    <location>
        <position position="113"/>
    </location>
    <ligand>
        <name>substrate</name>
    </ligand>
</feature>
<dbReference type="SUPFAM" id="SSF82549">
    <property type="entry name" value="DAK1/DegV-like"/>
    <property type="match status" value="1"/>
</dbReference>
<dbReference type="Gene3D" id="3.30.1180.20">
    <property type="entry name" value="Dihydroxyacetone kinase, domain 2"/>
    <property type="match status" value="1"/>
</dbReference>
<dbReference type="UniPathway" id="UPA00617">
    <property type="reaction ID" value="UER00669"/>
</dbReference>
<evidence type="ECO:0000256" key="11">
    <source>
        <dbReference type="PIRSR" id="PIRSR612734-1"/>
    </source>
</evidence>
<evidence type="ECO:0000256" key="3">
    <source>
        <dbReference type="ARBA" id="ARBA00008757"/>
    </source>
</evidence>
<dbReference type="OrthoDB" id="1724672at2759"/>
<dbReference type="InterPro" id="IPR050861">
    <property type="entry name" value="Dihydroxyacetone_Kinase"/>
</dbReference>
<dbReference type="Gene3D" id="3.40.50.10440">
    <property type="entry name" value="Dihydroxyacetone kinase, domain 1"/>
    <property type="match status" value="1"/>
</dbReference>
<protein>
    <submittedName>
        <fullName evidence="15">Dihydroxyacetone kinase</fullName>
    </submittedName>
</protein>
<keyword evidence="5" id="KW-0547">Nucleotide-binding</keyword>
<dbReference type="FunFam" id="1.25.40.340:FF:000001">
    <property type="entry name" value="Dihydroxyacetone kinase 1"/>
    <property type="match status" value="1"/>
</dbReference>
<dbReference type="FunFam" id="3.40.50.10440:FF:000001">
    <property type="entry name" value="Dihydroxyacetone kinase, DhaK subunit"/>
    <property type="match status" value="1"/>
</dbReference>
<dbReference type="GO" id="GO:0019588">
    <property type="term" value="P:anaerobic glycerol catabolic process"/>
    <property type="evidence" value="ECO:0007669"/>
    <property type="project" value="UniProtKB-UniPathway"/>
</dbReference>
<sequence>MISKHIINDPKTLVEESIQGLCYSNPHLRWVPEEKVVVCADVESIAQKQVTLIAGGGSGHEPGYAGYVGHGMLAGAVCGHIFASPSTRQISAAIDRVQSPHGTLVVVMNYTGDCLNFGLAVERAKARGVKVEMLIIGDDISVGRSSKVGRRGMVATVLAIKAAGALASQGASLAEVRQTAEYVNHHAATLGVALDHCHVPGGSTTERLPDNEIELGMGIHNEPGCLKAKTLSAKDLVDKMIGLLVDQNDRERSFLHLQQDKTIPIAVVINNLGGISSLEMNLMVKEAVEALNKHPELDIRRLYTGEFLTSLNMPGVSITILVSHGESGERFMSLLDEPAQVAYWPYSSKSALLSRDTMIPSKRPTGQKQLLITRDTDPEVSKKLESAIRAAAEAVISAEPEITRCDTILGDGDCGTTLKAAACAILLMMPELPLQSASQTIIKIAEIIENSIGGTSSAIYCIYLNALGASLAEYGSTNRISWSKAASRALTSLQSYTVARIGDRTLMDVLIPFVETLSQEGDIRLAVDAALQGCEATNGMRAHMGRSSYLAEEEVRNANLPDAGALGLAALLRGIVYGVTH</sequence>
<dbReference type="Proteomes" id="UP000027586">
    <property type="component" value="Unassembled WGS sequence"/>
</dbReference>
<dbReference type="PANTHER" id="PTHR28629">
    <property type="entry name" value="TRIOKINASE/FMN CYCLASE"/>
    <property type="match status" value="1"/>
</dbReference>
<evidence type="ECO:0000256" key="10">
    <source>
        <dbReference type="ARBA" id="ARBA00048898"/>
    </source>
</evidence>
<comment type="similarity">
    <text evidence="3">Belongs to the dihydroxyacetone kinase (DAK) family.</text>
</comment>
<evidence type="ECO:0000256" key="5">
    <source>
        <dbReference type="ARBA" id="ARBA00022741"/>
    </source>
</evidence>
<keyword evidence="6 15" id="KW-0418">Kinase</keyword>
<reference evidence="15" key="1">
    <citation type="submission" date="2013-08" db="EMBL/GenBank/DDBJ databases">
        <title>Gene expansion shapes genome architecture in the human pathogen Lichtheimia corymbifera: an evolutionary genomics analysis in the ancient terrestrial Mucorales (Mucoromycotina).</title>
        <authorList>
            <person name="Schwartze V.U."/>
            <person name="Winter S."/>
            <person name="Shelest E."/>
            <person name="Marcet-Houben M."/>
            <person name="Horn F."/>
            <person name="Wehner S."/>
            <person name="Hoffmann K."/>
            <person name="Riege K."/>
            <person name="Sammeth M."/>
            <person name="Nowrousian M."/>
            <person name="Valiante V."/>
            <person name="Linde J."/>
            <person name="Jacobsen I.D."/>
            <person name="Marz M."/>
            <person name="Brakhage A.A."/>
            <person name="Gabaldon T."/>
            <person name="Bocker S."/>
            <person name="Voigt K."/>
        </authorList>
    </citation>
    <scope>NUCLEOTIDE SEQUENCE [LARGE SCALE GENOMIC DNA]</scope>
    <source>
        <strain evidence="15">FSU 9682</strain>
    </source>
</reference>
<keyword evidence="8" id="KW-0067">ATP-binding</keyword>
<dbReference type="EMBL" id="CBTN010000079">
    <property type="protein sequence ID" value="CDH59991.1"/>
    <property type="molecule type" value="Genomic_DNA"/>
</dbReference>
<evidence type="ECO:0000313" key="16">
    <source>
        <dbReference type="Proteomes" id="UP000027586"/>
    </source>
</evidence>